<dbReference type="GO" id="GO:0006935">
    <property type="term" value="P:chemotaxis"/>
    <property type="evidence" value="ECO:0007669"/>
    <property type="project" value="UniProtKB-KW"/>
</dbReference>
<dbReference type="CDD" id="cd06225">
    <property type="entry name" value="HAMP"/>
    <property type="match status" value="1"/>
</dbReference>
<dbReference type="SUPFAM" id="SSF103190">
    <property type="entry name" value="Sensory domain-like"/>
    <property type="match status" value="1"/>
</dbReference>
<keyword evidence="1" id="KW-0145">Chemotaxis</keyword>
<evidence type="ECO:0000313" key="9">
    <source>
        <dbReference type="Proteomes" id="UP000602124"/>
    </source>
</evidence>
<dbReference type="InterPro" id="IPR003660">
    <property type="entry name" value="HAMP_dom"/>
</dbReference>
<proteinExistence type="inferred from homology"/>
<dbReference type="InterPro" id="IPR029151">
    <property type="entry name" value="Sensor-like_sf"/>
</dbReference>
<dbReference type="Gene3D" id="1.10.287.950">
    <property type="entry name" value="Methyl-accepting chemotaxis protein"/>
    <property type="match status" value="1"/>
</dbReference>
<feature type="domain" description="Methyl-accepting transducer" evidence="6">
    <location>
        <begin position="387"/>
        <end position="616"/>
    </location>
</feature>
<keyword evidence="3" id="KW-0807">Transducer</keyword>
<dbReference type="PANTHER" id="PTHR43531:SF11">
    <property type="entry name" value="METHYL-ACCEPTING CHEMOTAXIS PROTEIN 3"/>
    <property type="match status" value="1"/>
</dbReference>
<keyword evidence="5" id="KW-1133">Transmembrane helix</keyword>
<keyword evidence="5" id="KW-0812">Transmembrane</keyword>
<feature type="region of interest" description="Disordered" evidence="4">
    <location>
        <begin position="638"/>
        <end position="659"/>
    </location>
</feature>
<gene>
    <name evidence="8" type="ORF">JEQ47_16380</name>
</gene>
<dbReference type="GO" id="GO:0007165">
    <property type="term" value="P:signal transduction"/>
    <property type="evidence" value="ECO:0007669"/>
    <property type="project" value="UniProtKB-KW"/>
</dbReference>
<keyword evidence="5" id="KW-0472">Membrane</keyword>
<dbReference type="SUPFAM" id="SSF58104">
    <property type="entry name" value="Methyl-accepting chemotaxis protein (MCP) signaling domain"/>
    <property type="match status" value="1"/>
</dbReference>
<dbReference type="PROSITE" id="PS50111">
    <property type="entry name" value="CHEMOTAXIS_TRANSDUC_2"/>
    <property type="match status" value="1"/>
</dbReference>
<keyword evidence="9" id="KW-1185">Reference proteome</keyword>
<dbReference type="Gene3D" id="1.10.8.500">
    <property type="entry name" value="HAMP domain in histidine kinase"/>
    <property type="match status" value="1"/>
</dbReference>
<dbReference type="InterPro" id="IPR033462">
    <property type="entry name" value="Cache_3-Cache_2"/>
</dbReference>
<evidence type="ECO:0000256" key="4">
    <source>
        <dbReference type="SAM" id="MobiDB-lite"/>
    </source>
</evidence>
<dbReference type="PANTHER" id="PTHR43531">
    <property type="entry name" value="PROTEIN ICFG"/>
    <property type="match status" value="1"/>
</dbReference>
<dbReference type="AlphaFoldDB" id="A0A934MLJ6"/>
<evidence type="ECO:0000259" key="7">
    <source>
        <dbReference type="PROSITE" id="PS50885"/>
    </source>
</evidence>
<dbReference type="SMART" id="SM00283">
    <property type="entry name" value="MA"/>
    <property type="match status" value="1"/>
</dbReference>
<protein>
    <submittedName>
        <fullName evidence="8">Cache 3/Cache 2 fusion domain-containing protein</fullName>
    </submittedName>
</protein>
<dbReference type="Pfam" id="PF17201">
    <property type="entry name" value="Cache_3-Cache_2"/>
    <property type="match status" value="1"/>
</dbReference>
<dbReference type="GO" id="GO:0016020">
    <property type="term" value="C:membrane"/>
    <property type="evidence" value="ECO:0007669"/>
    <property type="project" value="InterPro"/>
</dbReference>
<evidence type="ECO:0000256" key="3">
    <source>
        <dbReference type="PROSITE-ProRule" id="PRU00284"/>
    </source>
</evidence>
<dbReference type="Pfam" id="PF18947">
    <property type="entry name" value="HAMP_2"/>
    <property type="match status" value="1"/>
</dbReference>
<dbReference type="Proteomes" id="UP000602124">
    <property type="component" value="Unassembled WGS sequence"/>
</dbReference>
<dbReference type="SUPFAM" id="SSF158472">
    <property type="entry name" value="HAMP domain-like"/>
    <property type="match status" value="1"/>
</dbReference>
<name>A0A934MLJ6_9HYPH</name>
<evidence type="ECO:0000313" key="8">
    <source>
        <dbReference type="EMBL" id="MBJ3786303.1"/>
    </source>
</evidence>
<dbReference type="EMBL" id="JAEKMH010000004">
    <property type="protein sequence ID" value="MBJ3786303.1"/>
    <property type="molecule type" value="Genomic_DNA"/>
</dbReference>
<evidence type="ECO:0000256" key="2">
    <source>
        <dbReference type="ARBA" id="ARBA00029447"/>
    </source>
</evidence>
<evidence type="ECO:0000259" key="6">
    <source>
        <dbReference type="PROSITE" id="PS50111"/>
    </source>
</evidence>
<feature type="compositionally biased region" description="Low complexity" evidence="4">
    <location>
        <begin position="645"/>
        <end position="659"/>
    </location>
</feature>
<comment type="similarity">
    <text evidence="2">Belongs to the methyl-accepting chemotaxis (MCP) protein family.</text>
</comment>
<feature type="transmembrane region" description="Helical" evidence="5">
    <location>
        <begin position="6"/>
        <end position="28"/>
    </location>
</feature>
<evidence type="ECO:0000256" key="5">
    <source>
        <dbReference type="SAM" id="Phobius"/>
    </source>
</evidence>
<sequence>MTTSIMMLVMLSIVGSIAAVSGAIYLNLHSQSMAESRVQQETNLGVAATILERRISGSVLTWNEEGAIASFQSWAIPPFYDTEVIDSVTRVTKQDAAIYVTDTATGDMVAKTTSLVLPDGARAVGGILPAASDMVAKLNAGEMVLGEVMLDGVKYYAALQPISKTSGEVMGAIMAGTPMANVEAQATGVLGLIAMVGGAAIVGFSLLGFVTSRLITRPIPALARTMDVVAQGNYEVDVPYTSQGNEVGAMARAVEVFRENGLRVSQMTEAEAARIIADEEKRRQMMSELQGAFGEVVDAAIAGDFTQRVTAAFPDAELNGLASSVNNLVETFDRSVAEVGEVLGAMAEADLTRRMEGDYQGAFAKLKSDINAVGDKLTDVVMQLRHTSGSLKTATGEMLSGANDLSERTTKQAATIEETSAAMEQLASTVLANAERAKNASACASRVTNTAEEGGRVMDAANDAMERITASSAKISNIIGLIDDIAFQTNLLALNASVEAARAGDAGKGFAVVAVEVRRLAQSAASASSDVKALIEQSSGEVTNGSKLVGEAAGKLASMLEAIRENTQSLEAIARDSAEQATSIEEVSSAVRTMDEMTQHNAALVEETNAAIEQTEAQASELDRIVDIFAVANAASEVPAQSTMRRPAPAPVSRSAPKAAKTYLTQGNAAVSADWDEF</sequence>
<comment type="caution">
    <text evidence="8">The sequence shown here is derived from an EMBL/GenBank/DDBJ whole genome shotgun (WGS) entry which is preliminary data.</text>
</comment>
<dbReference type="InterPro" id="IPR051310">
    <property type="entry name" value="MCP_chemotaxis"/>
</dbReference>
<evidence type="ECO:0000256" key="1">
    <source>
        <dbReference type="ARBA" id="ARBA00022500"/>
    </source>
</evidence>
<dbReference type="InterPro" id="IPR004089">
    <property type="entry name" value="MCPsignal_dom"/>
</dbReference>
<feature type="transmembrane region" description="Helical" evidence="5">
    <location>
        <begin position="189"/>
        <end position="210"/>
    </location>
</feature>
<reference evidence="8" key="1">
    <citation type="submission" date="2020-12" db="EMBL/GenBank/DDBJ databases">
        <title>Devosia sp. MSA67 isolated from Mo River.</title>
        <authorList>
            <person name="Ma F."/>
            <person name="Zi Z."/>
        </authorList>
    </citation>
    <scope>NUCLEOTIDE SEQUENCE</scope>
    <source>
        <strain evidence="8">MSA67</strain>
    </source>
</reference>
<accession>A0A934MLJ6</accession>
<dbReference type="SMART" id="SM00304">
    <property type="entry name" value="HAMP"/>
    <property type="match status" value="2"/>
</dbReference>
<dbReference type="Pfam" id="PF00015">
    <property type="entry name" value="MCPsignal"/>
    <property type="match status" value="1"/>
</dbReference>
<feature type="domain" description="HAMP" evidence="7">
    <location>
        <begin position="295"/>
        <end position="337"/>
    </location>
</feature>
<feature type="domain" description="HAMP" evidence="7">
    <location>
        <begin position="213"/>
        <end position="266"/>
    </location>
</feature>
<dbReference type="Pfam" id="PF00672">
    <property type="entry name" value="HAMP"/>
    <property type="match status" value="1"/>
</dbReference>
<organism evidence="8 9">
    <name type="scientific">Devosia sediminis</name>
    <dbReference type="NCBI Taxonomy" id="2798801"/>
    <lineage>
        <taxon>Bacteria</taxon>
        <taxon>Pseudomonadati</taxon>
        <taxon>Pseudomonadota</taxon>
        <taxon>Alphaproteobacteria</taxon>
        <taxon>Hyphomicrobiales</taxon>
        <taxon>Devosiaceae</taxon>
        <taxon>Devosia</taxon>
    </lineage>
</organism>
<dbReference type="PROSITE" id="PS50885">
    <property type="entry name" value="HAMP"/>
    <property type="match status" value="2"/>
</dbReference>